<evidence type="ECO:0000313" key="3">
    <source>
        <dbReference type="Proteomes" id="UP001417504"/>
    </source>
</evidence>
<keyword evidence="1" id="KW-0472">Membrane</keyword>
<name>A0AAP0PQS8_9MAGN</name>
<dbReference type="AlphaFoldDB" id="A0AAP0PQS8"/>
<keyword evidence="1" id="KW-1133">Transmembrane helix</keyword>
<dbReference type="Proteomes" id="UP001417504">
    <property type="component" value="Unassembled WGS sequence"/>
</dbReference>
<organism evidence="2 3">
    <name type="scientific">Stephania japonica</name>
    <dbReference type="NCBI Taxonomy" id="461633"/>
    <lineage>
        <taxon>Eukaryota</taxon>
        <taxon>Viridiplantae</taxon>
        <taxon>Streptophyta</taxon>
        <taxon>Embryophyta</taxon>
        <taxon>Tracheophyta</taxon>
        <taxon>Spermatophyta</taxon>
        <taxon>Magnoliopsida</taxon>
        <taxon>Ranunculales</taxon>
        <taxon>Menispermaceae</taxon>
        <taxon>Menispermoideae</taxon>
        <taxon>Cissampelideae</taxon>
        <taxon>Stephania</taxon>
    </lineage>
</organism>
<evidence type="ECO:0000256" key="1">
    <source>
        <dbReference type="SAM" id="Phobius"/>
    </source>
</evidence>
<keyword evidence="1" id="KW-0812">Transmembrane</keyword>
<reference evidence="2 3" key="1">
    <citation type="submission" date="2024-01" db="EMBL/GenBank/DDBJ databases">
        <title>Genome assemblies of Stephania.</title>
        <authorList>
            <person name="Yang L."/>
        </authorList>
    </citation>
    <scope>NUCLEOTIDE SEQUENCE [LARGE SCALE GENOMIC DNA]</scope>
    <source>
        <strain evidence="2">QJT</strain>
        <tissue evidence="2">Leaf</tissue>
    </source>
</reference>
<keyword evidence="3" id="KW-1185">Reference proteome</keyword>
<dbReference type="EMBL" id="JBBNAE010000001">
    <property type="protein sequence ID" value="KAK9153248.1"/>
    <property type="molecule type" value="Genomic_DNA"/>
</dbReference>
<accession>A0AAP0PQS8</accession>
<protein>
    <submittedName>
        <fullName evidence="2">Uncharacterized protein</fullName>
    </submittedName>
</protein>
<proteinExistence type="predicted"/>
<feature type="transmembrane region" description="Helical" evidence="1">
    <location>
        <begin position="34"/>
        <end position="53"/>
    </location>
</feature>
<sequence length="54" mass="6026">MWRPQFPHWSATGGHSGPQLATSLPAVSHAELSIINQFLLTLILYVNFCSFNIL</sequence>
<gene>
    <name evidence="2" type="ORF">Sjap_000728</name>
</gene>
<evidence type="ECO:0000313" key="2">
    <source>
        <dbReference type="EMBL" id="KAK9153248.1"/>
    </source>
</evidence>
<comment type="caution">
    <text evidence="2">The sequence shown here is derived from an EMBL/GenBank/DDBJ whole genome shotgun (WGS) entry which is preliminary data.</text>
</comment>